<keyword evidence="1" id="KW-0732">Signal</keyword>
<dbReference type="RefSeq" id="WP_114472025.1">
    <property type="nucleotide sequence ID" value="NZ_QPJK01000013.1"/>
</dbReference>
<dbReference type="Gene3D" id="3.40.50.1820">
    <property type="entry name" value="alpha/beta hydrolase"/>
    <property type="match status" value="1"/>
</dbReference>
<evidence type="ECO:0000313" key="3">
    <source>
        <dbReference type="EMBL" id="RCW65244.1"/>
    </source>
</evidence>
<feature type="chain" id="PRO_5016769777" evidence="1">
    <location>
        <begin position="25"/>
        <end position="396"/>
    </location>
</feature>
<feature type="signal peptide" evidence="1">
    <location>
        <begin position="1"/>
        <end position="24"/>
    </location>
</feature>
<dbReference type="PANTHER" id="PTHR33840:SF1">
    <property type="entry name" value="TLE1 PHOSPHOLIPASE DOMAIN-CONTAINING PROTEIN"/>
    <property type="match status" value="1"/>
</dbReference>
<gene>
    <name evidence="3" type="ORF">DES41_113168</name>
</gene>
<dbReference type="Pfam" id="PF09994">
    <property type="entry name" value="T6SS_Tle1-like_cat"/>
    <property type="match status" value="1"/>
</dbReference>
<protein>
    <submittedName>
        <fullName evidence="3">Putative alpha/beta hydrolase family protein DUF2235</fullName>
    </submittedName>
</protein>
<sequence length="396" mass="41950">MSTVHSPMKLLGAVCLALSMALSAGCGALPPVQEKISTPDTEDAAAPRDIFVFLDGTRNDPSSATNVWRLYEAVSRAGRHAIYIEGVGSAETPLLGAAWGVGMEARILRGYAYLSSTYRPGDRIFIFGFSRGAHQARALAGLIAYAGLIGNAGQYSASQLRTRGNRVLELTKQYDDIATSAPMQAHPETPPLLGVVASRLGMSNVVAPVEFLGLWDTVPGSSFKDYKDCREVADGREGDRYKVGSYPLIRHIAHAVALDEKRSKFAPIALCQPVAGHLTRTDEQWFAGAHSDVGGGYAVSTMHLAALNWMVGLLRPHLSAAIADFPGAAPAQPAHWSMADAPGNALSECIDRAVPDGATLHPSALAYRSAASAPLLVKGRVVDSPNPPRCDNVGAR</sequence>
<dbReference type="OrthoDB" id="4378831at2"/>
<keyword evidence="4" id="KW-1185">Reference proteome</keyword>
<comment type="caution">
    <text evidence="3">The sequence shown here is derived from an EMBL/GenBank/DDBJ whole genome shotgun (WGS) entry which is preliminary data.</text>
</comment>
<dbReference type="AlphaFoldDB" id="A0A368XGV3"/>
<dbReference type="GO" id="GO:0016787">
    <property type="term" value="F:hydrolase activity"/>
    <property type="evidence" value="ECO:0007669"/>
    <property type="project" value="UniProtKB-KW"/>
</dbReference>
<name>A0A368XGV3_9BURK</name>
<proteinExistence type="predicted"/>
<reference evidence="3 4" key="1">
    <citation type="submission" date="2018-07" db="EMBL/GenBank/DDBJ databases">
        <title>Genomic Encyclopedia of Type Strains, Phase IV (KMG-IV): sequencing the most valuable type-strain genomes for metagenomic binning, comparative biology and taxonomic classification.</title>
        <authorList>
            <person name="Goeker M."/>
        </authorList>
    </citation>
    <scope>NUCLEOTIDE SEQUENCE [LARGE SCALE GENOMIC DNA]</scope>
    <source>
        <strain evidence="3 4">DSM 21634</strain>
    </source>
</reference>
<accession>A0A368XGV3</accession>
<dbReference type="SUPFAM" id="SSF53474">
    <property type="entry name" value="alpha/beta-Hydrolases"/>
    <property type="match status" value="1"/>
</dbReference>
<feature type="domain" description="T6SS Phospholipase effector Tle1-like catalytic" evidence="2">
    <location>
        <begin position="48"/>
        <end position="311"/>
    </location>
</feature>
<evidence type="ECO:0000259" key="2">
    <source>
        <dbReference type="Pfam" id="PF09994"/>
    </source>
</evidence>
<dbReference type="InterPro" id="IPR029058">
    <property type="entry name" value="AB_hydrolase_fold"/>
</dbReference>
<dbReference type="PANTHER" id="PTHR33840">
    <property type="match status" value="1"/>
</dbReference>
<evidence type="ECO:0000313" key="4">
    <source>
        <dbReference type="Proteomes" id="UP000252884"/>
    </source>
</evidence>
<evidence type="ECO:0000256" key="1">
    <source>
        <dbReference type="SAM" id="SignalP"/>
    </source>
</evidence>
<keyword evidence="3" id="KW-0378">Hydrolase</keyword>
<dbReference type="Proteomes" id="UP000252884">
    <property type="component" value="Unassembled WGS sequence"/>
</dbReference>
<dbReference type="EMBL" id="QPJK01000013">
    <property type="protein sequence ID" value="RCW65244.1"/>
    <property type="molecule type" value="Genomic_DNA"/>
</dbReference>
<dbReference type="InterPro" id="IPR018712">
    <property type="entry name" value="Tle1-like_cat"/>
</dbReference>
<organism evidence="3 4">
    <name type="scientific">Pseudorhodoferax soli</name>
    <dbReference type="NCBI Taxonomy" id="545864"/>
    <lineage>
        <taxon>Bacteria</taxon>
        <taxon>Pseudomonadati</taxon>
        <taxon>Pseudomonadota</taxon>
        <taxon>Betaproteobacteria</taxon>
        <taxon>Burkholderiales</taxon>
        <taxon>Comamonadaceae</taxon>
    </lineage>
</organism>